<dbReference type="CDD" id="cd18139">
    <property type="entry name" value="HLD_clamp_RarA"/>
    <property type="match status" value="1"/>
</dbReference>
<dbReference type="Proteomes" id="UP000516160">
    <property type="component" value="Chromosome"/>
</dbReference>
<dbReference type="CDD" id="cd00009">
    <property type="entry name" value="AAA"/>
    <property type="match status" value="1"/>
</dbReference>
<dbReference type="SMART" id="SM00382">
    <property type="entry name" value="AAA"/>
    <property type="match status" value="1"/>
</dbReference>
<dbReference type="Gene3D" id="1.10.3710.10">
    <property type="entry name" value="DNA polymerase III clamp loader subunits, C-terminal domain"/>
    <property type="match status" value="1"/>
</dbReference>
<keyword evidence="4" id="KW-0547">Nucleotide-binding</keyword>
<dbReference type="GO" id="GO:0003677">
    <property type="term" value="F:DNA binding"/>
    <property type="evidence" value="ECO:0007669"/>
    <property type="project" value="InterPro"/>
</dbReference>
<dbReference type="InterPro" id="IPR003593">
    <property type="entry name" value="AAA+_ATPase"/>
</dbReference>
<dbReference type="Pfam" id="PF00004">
    <property type="entry name" value="AAA"/>
    <property type="match status" value="1"/>
</dbReference>
<comment type="similarity">
    <text evidence="2">Belongs to the AAA ATPase family. RarA/MGS1/WRNIP1 subfamily.</text>
</comment>
<dbReference type="GO" id="GO:0006261">
    <property type="term" value="P:DNA-templated DNA replication"/>
    <property type="evidence" value="ECO:0007669"/>
    <property type="project" value="TreeGrafter"/>
</dbReference>
<accession>A0A7G9WAQ3</accession>
<dbReference type="RefSeq" id="WP_213166171.1">
    <property type="nucleotide sequence ID" value="NZ_CP058559.1"/>
</dbReference>
<evidence type="ECO:0000256" key="1">
    <source>
        <dbReference type="ARBA" id="ARBA00002393"/>
    </source>
</evidence>
<dbReference type="InterPro" id="IPR003959">
    <property type="entry name" value="ATPase_AAA_core"/>
</dbReference>
<dbReference type="FunFam" id="1.20.272.10:FF:000001">
    <property type="entry name" value="Putative AAA family ATPase"/>
    <property type="match status" value="1"/>
</dbReference>
<dbReference type="FunFam" id="1.10.3710.10:FF:000003">
    <property type="entry name" value="ATPase, AAA family protein"/>
    <property type="match status" value="1"/>
</dbReference>
<evidence type="ECO:0000256" key="4">
    <source>
        <dbReference type="ARBA" id="ARBA00022741"/>
    </source>
</evidence>
<dbReference type="PANTHER" id="PTHR13779">
    <property type="entry name" value="WERNER HELICASE-INTERACTING PROTEIN 1 FAMILY MEMBER"/>
    <property type="match status" value="1"/>
</dbReference>
<keyword evidence="3" id="KW-0235">DNA replication</keyword>
<evidence type="ECO:0000259" key="6">
    <source>
        <dbReference type="SMART" id="SM00382"/>
    </source>
</evidence>
<keyword evidence="8" id="KW-1185">Reference proteome</keyword>
<dbReference type="InterPro" id="IPR008921">
    <property type="entry name" value="DNA_pol3_clamp-load_cplx_C"/>
</dbReference>
<proteinExistence type="inferred from homology"/>
<dbReference type="Pfam" id="PF16193">
    <property type="entry name" value="AAA_assoc_2"/>
    <property type="match status" value="1"/>
</dbReference>
<reference evidence="7 8" key="1">
    <citation type="submission" date="2020-07" db="EMBL/GenBank/DDBJ databases">
        <title>Alkalicella. sp. LB2 genome.</title>
        <authorList>
            <person name="Postec A."/>
            <person name="Quemeneur M."/>
        </authorList>
    </citation>
    <scope>NUCLEOTIDE SEQUENCE [LARGE SCALE GENOMIC DNA]</scope>
    <source>
        <strain evidence="7 8">LB2</strain>
    </source>
</reference>
<protein>
    <submittedName>
        <fullName evidence="7">Replication-associated recombination protein A</fullName>
    </submittedName>
</protein>
<name>A0A7G9WAQ3_ALKCA</name>
<dbReference type="Pfam" id="PF12002">
    <property type="entry name" value="MgsA_C"/>
    <property type="match status" value="1"/>
</dbReference>
<dbReference type="GO" id="GO:0017116">
    <property type="term" value="F:single-stranded DNA helicase activity"/>
    <property type="evidence" value="ECO:0007669"/>
    <property type="project" value="TreeGrafter"/>
</dbReference>
<dbReference type="FunFam" id="3.40.50.300:FF:000137">
    <property type="entry name" value="Replication-associated recombination protein A"/>
    <property type="match status" value="1"/>
</dbReference>
<sequence>MDLFSMANQDKGQPLAAKFRPKTLDDFMGQKHIVGEGSLLRRAIVADKISSMIFYGPPGTGKTTLATIIANTTNCDFKKINAVTAGISDIREVIKDAKNTKDMYLKRTILFIDEIHRFNKSQQDALLPAVEDGTIILIGATTENPYFEVNSALISRSTIFQLQHLKEEDLEELISKVLMDKEKGLGNLNIEITQEAVKHLVFVSGGDARVLLNGLELAVLTTPPNEKGAINISLQEIEQSVQKKGFLYDKNGDNHYDTISAMIKSIRGSDPDAALYWLARLLDSGEDPKFIARRLVISASEDIGNADPNGLNVAVSAFQAVNLIGMPEGRLILAQCATYLASAPKSNSSYVGIAEAQKDVTTKKFPGVPIHLKDAHYKGASKLGHGVEYKYPHSYPGNYTPQQYLPEGLEGQRYYRPTENGYEKNIKEYIKKTKGTWE</sequence>
<evidence type="ECO:0000256" key="5">
    <source>
        <dbReference type="ARBA" id="ARBA00022840"/>
    </source>
</evidence>
<dbReference type="KEGG" id="acae:HYG86_13835"/>
<dbReference type="GO" id="GO:0016887">
    <property type="term" value="F:ATP hydrolysis activity"/>
    <property type="evidence" value="ECO:0007669"/>
    <property type="project" value="InterPro"/>
</dbReference>
<keyword evidence="5" id="KW-0067">ATP-binding</keyword>
<organism evidence="7 8">
    <name type="scientific">Alkalicella caledoniensis</name>
    <dbReference type="NCBI Taxonomy" id="2731377"/>
    <lineage>
        <taxon>Bacteria</taxon>
        <taxon>Bacillati</taxon>
        <taxon>Bacillota</taxon>
        <taxon>Clostridia</taxon>
        <taxon>Eubacteriales</taxon>
        <taxon>Proteinivoracaceae</taxon>
        <taxon>Alkalicella</taxon>
    </lineage>
</organism>
<dbReference type="GO" id="GO:0005524">
    <property type="term" value="F:ATP binding"/>
    <property type="evidence" value="ECO:0007669"/>
    <property type="project" value="UniProtKB-KW"/>
</dbReference>
<dbReference type="Gene3D" id="1.10.8.60">
    <property type="match status" value="1"/>
</dbReference>
<dbReference type="AlphaFoldDB" id="A0A7G9WAQ3"/>
<dbReference type="Gene3D" id="1.20.272.10">
    <property type="match status" value="1"/>
</dbReference>
<dbReference type="InterPro" id="IPR027417">
    <property type="entry name" value="P-loop_NTPase"/>
</dbReference>
<dbReference type="SUPFAM" id="SSF52540">
    <property type="entry name" value="P-loop containing nucleoside triphosphate hydrolases"/>
    <property type="match status" value="1"/>
</dbReference>
<dbReference type="InterPro" id="IPR051314">
    <property type="entry name" value="AAA_ATPase_RarA/MGS1/WRNIP1"/>
</dbReference>
<evidence type="ECO:0000313" key="8">
    <source>
        <dbReference type="Proteomes" id="UP000516160"/>
    </source>
</evidence>
<dbReference type="GO" id="GO:0000731">
    <property type="term" value="P:DNA synthesis involved in DNA repair"/>
    <property type="evidence" value="ECO:0007669"/>
    <property type="project" value="TreeGrafter"/>
</dbReference>
<evidence type="ECO:0000256" key="2">
    <source>
        <dbReference type="ARBA" id="ARBA00008959"/>
    </source>
</evidence>
<gene>
    <name evidence="7" type="ORF">HYG86_13835</name>
</gene>
<dbReference type="PANTHER" id="PTHR13779:SF7">
    <property type="entry name" value="ATPASE WRNIP1"/>
    <property type="match status" value="1"/>
</dbReference>
<dbReference type="GO" id="GO:0008047">
    <property type="term" value="F:enzyme activator activity"/>
    <property type="evidence" value="ECO:0007669"/>
    <property type="project" value="TreeGrafter"/>
</dbReference>
<dbReference type="EMBL" id="CP058559">
    <property type="protein sequence ID" value="QNO15765.1"/>
    <property type="molecule type" value="Genomic_DNA"/>
</dbReference>
<dbReference type="InterPro" id="IPR032423">
    <property type="entry name" value="AAA_assoc_2"/>
</dbReference>
<dbReference type="InterPro" id="IPR021886">
    <property type="entry name" value="MgsA_C"/>
</dbReference>
<dbReference type="Gene3D" id="3.40.50.300">
    <property type="entry name" value="P-loop containing nucleotide triphosphate hydrolases"/>
    <property type="match status" value="1"/>
</dbReference>
<comment type="function">
    <text evidence="1">DNA-dependent ATPase that plays important roles in cellular responses to stalled DNA replication processes.</text>
</comment>
<evidence type="ECO:0000313" key="7">
    <source>
        <dbReference type="EMBL" id="QNO15765.1"/>
    </source>
</evidence>
<dbReference type="SUPFAM" id="SSF48019">
    <property type="entry name" value="post-AAA+ oligomerization domain-like"/>
    <property type="match status" value="1"/>
</dbReference>
<evidence type="ECO:0000256" key="3">
    <source>
        <dbReference type="ARBA" id="ARBA00022705"/>
    </source>
</evidence>
<feature type="domain" description="AAA+ ATPase" evidence="6">
    <location>
        <begin position="48"/>
        <end position="168"/>
    </location>
</feature>